<name>C3YXS8_BRAFL</name>
<dbReference type="PROSITE" id="PS00518">
    <property type="entry name" value="ZF_RING_1"/>
    <property type="match status" value="1"/>
</dbReference>
<evidence type="ECO:0000259" key="5">
    <source>
        <dbReference type="PROSITE" id="PS50089"/>
    </source>
</evidence>
<feature type="domain" description="RING-type" evidence="5">
    <location>
        <begin position="18"/>
        <end position="60"/>
    </location>
</feature>
<keyword evidence="1" id="KW-0479">Metal-binding</keyword>
<dbReference type="EMBL" id="GG666563">
    <property type="protein sequence ID" value="EEN54887.1"/>
    <property type="molecule type" value="Genomic_DNA"/>
</dbReference>
<evidence type="ECO:0000256" key="4">
    <source>
        <dbReference type="PROSITE-ProRule" id="PRU00175"/>
    </source>
</evidence>
<proteinExistence type="predicted"/>
<dbReference type="eggNOG" id="KOG2177">
    <property type="taxonomic scope" value="Eukaryota"/>
</dbReference>
<organism>
    <name type="scientific">Branchiostoma floridae</name>
    <name type="common">Florida lancelet</name>
    <name type="synonym">Amphioxus</name>
    <dbReference type="NCBI Taxonomy" id="7739"/>
    <lineage>
        <taxon>Eukaryota</taxon>
        <taxon>Metazoa</taxon>
        <taxon>Chordata</taxon>
        <taxon>Cephalochordata</taxon>
        <taxon>Leptocardii</taxon>
        <taxon>Amphioxiformes</taxon>
        <taxon>Branchiostomatidae</taxon>
        <taxon>Branchiostoma</taxon>
    </lineage>
</organism>
<keyword evidence="2 4" id="KW-0863">Zinc-finger</keyword>
<evidence type="ECO:0000256" key="1">
    <source>
        <dbReference type="ARBA" id="ARBA00022723"/>
    </source>
</evidence>
<protein>
    <recommendedName>
        <fullName evidence="5">RING-type domain-containing protein</fullName>
    </recommendedName>
</protein>
<dbReference type="InParanoid" id="C3YXS8"/>
<dbReference type="InterPro" id="IPR047153">
    <property type="entry name" value="TRIM45/56/19-like"/>
</dbReference>
<dbReference type="Pfam" id="PF13445">
    <property type="entry name" value="zf-RING_UBOX"/>
    <property type="match status" value="1"/>
</dbReference>
<sequence length="564" mass="61913">MAAAPSSLGTDFREELTCSICLELFTRPKVLPCMHTFCQDCLQGINVARREMPFKCPLCHRQVKLPPQGVEGLPDNHLITTLCERLQQVTLSGRKEETHLLSQINILTEAVGKYRGKAATPPLQTQSAVFRHTYDPGSARVMVFAPTKTAMGGSINLKLQRQTGSVALEEGFQKTLESIFCRLDKRDSRLLQRVWSARTADQQSPDMEGPVDLMKSMVKSGYIITGDIRMLEKDMIAAGISLPAIARDIPGVLEVCCSKKTEASVGPIGGEVEVPGFVKLAVPPGALQRDTTVTVSIADIPGILSSPEGVNWTSGYPWSLKDACKRELLDQVLFSPAVGVSLHGAKLSRPIELETWRPPGSEGMECVLLKHHTGEGWRDITASTRHQIHPDKVSIFLQSFCPLVPVWIDPAATGSSPGSGDRTIAVKDTLVAALESRTLDCYFTAYIKPIAHADQMRFHVVCRERCVKAEEYLPGFKLCGSNKATRLLFHGDGIDVTVSVNRCPKRSKQVNVCAGHCLEPSGQQIQMNLDRPDGNPATGEVQVRKIQQLPWPVVCELDFEEVKD</sequence>
<dbReference type="SUPFAM" id="SSF57850">
    <property type="entry name" value="RING/U-box"/>
    <property type="match status" value="1"/>
</dbReference>
<evidence type="ECO:0000256" key="2">
    <source>
        <dbReference type="ARBA" id="ARBA00022771"/>
    </source>
</evidence>
<dbReference type="SMART" id="SM00184">
    <property type="entry name" value="RING"/>
    <property type="match status" value="1"/>
</dbReference>
<keyword evidence="3" id="KW-0862">Zinc</keyword>
<dbReference type="PANTHER" id="PTHR25462:SF296">
    <property type="entry name" value="MEIOTIC P26, ISOFORM F"/>
    <property type="match status" value="1"/>
</dbReference>
<dbReference type="InterPro" id="IPR001841">
    <property type="entry name" value="Znf_RING"/>
</dbReference>
<accession>C3YXS8</accession>
<reference evidence="6" key="1">
    <citation type="journal article" date="2008" name="Nature">
        <title>The amphioxus genome and the evolution of the chordate karyotype.</title>
        <authorList>
            <consortium name="US DOE Joint Genome Institute (JGI-PGF)"/>
            <person name="Putnam N.H."/>
            <person name="Butts T."/>
            <person name="Ferrier D.E.K."/>
            <person name="Furlong R.F."/>
            <person name="Hellsten U."/>
            <person name="Kawashima T."/>
            <person name="Robinson-Rechavi M."/>
            <person name="Shoguchi E."/>
            <person name="Terry A."/>
            <person name="Yu J.-K."/>
            <person name="Benito-Gutierrez E.L."/>
            <person name="Dubchak I."/>
            <person name="Garcia-Fernandez J."/>
            <person name="Gibson-Brown J.J."/>
            <person name="Grigoriev I.V."/>
            <person name="Horton A.C."/>
            <person name="de Jong P.J."/>
            <person name="Jurka J."/>
            <person name="Kapitonov V.V."/>
            <person name="Kohara Y."/>
            <person name="Kuroki Y."/>
            <person name="Lindquist E."/>
            <person name="Lucas S."/>
            <person name="Osoegawa K."/>
            <person name="Pennacchio L.A."/>
            <person name="Salamov A.A."/>
            <person name="Satou Y."/>
            <person name="Sauka-Spengler T."/>
            <person name="Schmutz J."/>
            <person name="Shin-I T."/>
            <person name="Toyoda A."/>
            <person name="Bronner-Fraser M."/>
            <person name="Fujiyama A."/>
            <person name="Holland L.Z."/>
            <person name="Holland P.W.H."/>
            <person name="Satoh N."/>
            <person name="Rokhsar D.S."/>
        </authorList>
    </citation>
    <scope>NUCLEOTIDE SEQUENCE [LARGE SCALE GENOMIC DNA]</scope>
    <source>
        <strain evidence="6">S238N-H82</strain>
        <tissue evidence="6">Testes</tissue>
    </source>
</reference>
<dbReference type="PROSITE" id="PS50089">
    <property type="entry name" value="ZF_RING_2"/>
    <property type="match status" value="1"/>
</dbReference>
<dbReference type="InterPro" id="IPR017907">
    <property type="entry name" value="Znf_RING_CS"/>
</dbReference>
<dbReference type="PANTHER" id="PTHR25462">
    <property type="entry name" value="BONUS, ISOFORM C-RELATED"/>
    <property type="match status" value="1"/>
</dbReference>
<gene>
    <name evidence="6" type="ORF">BRAFLDRAFT_90099</name>
</gene>
<dbReference type="Gene3D" id="2.60.220.30">
    <property type="match status" value="1"/>
</dbReference>
<evidence type="ECO:0000313" key="6">
    <source>
        <dbReference type="EMBL" id="EEN54887.1"/>
    </source>
</evidence>
<dbReference type="GO" id="GO:0008270">
    <property type="term" value="F:zinc ion binding"/>
    <property type="evidence" value="ECO:0007669"/>
    <property type="project" value="UniProtKB-KW"/>
</dbReference>
<dbReference type="InterPro" id="IPR013083">
    <property type="entry name" value="Znf_RING/FYVE/PHD"/>
</dbReference>
<dbReference type="InterPro" id="IPR027370">
    <property type="entry name" value="Znf-RING_euk"/>
</dbReference>
<dbReference type="Gene3D" id="3.30.40.10">
    <property type="entry name" value="Zinc/RING finger domain, C3HC4 (zinc finger)"/>
    <property type="match status" value="1"/>
</dbReference>
<evidence type="ECO:0000256" key="3">
    <source>
        <dbReference type="ARBA" id="ARBA00022833"/>
    </source>
</evidence>
<dbReference type="AlphaFoldDB" id="C3YXS8"/>